<dbReference type="EMBL" id="VUMH01000008">
    <property type="protein sequence ID" value="MSS28218.1"/>
    <property type="molecule type" value="Genomic_DNA"/>
</dbReference>
<proteinExistence type="predicted"/>
<evidence type="ECO:0000313" key="2">
    <source>
        <dbReference type="Proteomes" id="UP000477488"/>
    </source>
</evidence>
<comment type="caution">
    <text evidence="1">The sequence shown here is derived from an EMBL/GenBank/DDBJ whole genome shotgun (WGS) entry which is preliminary data.</text>
</comment>
<protein>
    <submittedName>
        <fullName evidence="1">Uncharacterized protein</fullName>
    </submittedName>
</protein>
<dbReference type="AlphaFoldDB" id="A0A6L5XM53"/>
<accession>A0A6L5XM53</accession>
<reference evidence="1 2" key="1">
    <citation type="submission" date="2019-09" db="EMBL/GenBank/DDBJ databases">
        <title>In-depth cultivation of the pig gut microbiome towards novel bacterial diversity and tailored functional studies.</title>
        <authorList>
            <person name="Wylensek D."/>
            <person name="Hitch T.C.A."/>
            <person name="Clavel T."/>
        </authorList>
    </citation>
    <scope>NUCLEOTIDE SEQUENCE [LARGE SCALE GENOMIC DNA]</scope>
    <source>
        <strain evidence="1 2">PG-178-WT-4</strain>
    </source>
</reference>
<dbReference type="RefSeq" id="WP_154511400.1">
    <property type="nucleotide sequence ID" value="NZ_VUMH01000008.1"/>
</dbReference>
<keyword evidence="2" id="KW-1185">Reference proteome</keyword>
<name>A0A6L5XM53_9BACT</name>
<sequence length="71" mass="8160">MNRKERNSLGLFDTARRSSEKERVTLTQADIERQLDAGAFLMSREEAVAAGFLNPYDEQDTVIVDIREEQK</sequence>
<gene>
    <name evidence="1" type="ORF">FYJ44_09265</name>
</gene>
<organism evidence="1 2">
    <name type="scientific">Desulfovibrio porci</name>
    <dbReference type="NCBI Taxonomy" id="2605782"/>
    <lineage>
        <taxon>Bacteria</taxon>
        <taxon>Pseudomonadati</taxon>
        <taxon>Thermodesulfobacteriota</taxon>
        <taxon>Desulfovibrionia</taxon>
        <taxon>Desulfovibrionales</taxon>
        <taxon>Desulfovibrionaceae</taxon>
        <taxon>Desulfovibrio</taxon>
    </lineage>
</organism>
<evidence type="ECO:0000313" key="1">
    <source>
        <dbReference type="EMBL" id="MSS28218.1"/>
    </source>
</evidence>
<dbReference type="Proteomes" id="UP000477488">
    <property type="component" value="Unassembled WGS sequence"/>
</dbReference>